<feature type="compositionally biased region" description="Acidic residues" evidence="5">
    <location>
        <begin position="768"/>
        <end position="785"/>
    </location>
</feature>
<keyword evidence="4" id="KW-0175">Coiled coil</keyword>
<feature type="region of interest" description="Disordered" evidence="5">
    <location>
        <begin position="701"/>
        <end position="744"/>
    </location>
</feature>
<proteinExistence type="inferred from homology"/>
<feature type="coiled-coil region" evidence="4">
    <location>
        <begin position="934"/>
        <end position="961"/>
    </location>
</feature>
<dbReference type="GO" id="GO:0006355">
    <property type="term" value="P:regulation of DNA-templated transcription"/>
    <property type="evidence" value="ECO:0007669"/>
    <property type="project" value="InterPro"/>
</dbReference>
<evidence type="ECO:0000256" key="1">
    <source>
        <dbReference type="ARBA" id="ARBA00004123"/>
    </source>
</evidence>
<keyword evidence="7" id="KW-1185">Reference proteome</keyword>
<feature type="compositionally biased region" description="Acidic residues" evidence="5">
    <location>
        <begin position="706"/>
        <end position="718"/>
    </location>
</feature>
<evidence type="ECO:0000256" key="2">
    <source>
        <dbReference type="ARBA" id="ARBA00006809"/>
    </source>
</evidence>
<dbReference type="VEuPathDB" id="FungiDB:jhhlp_007234"/>
<evidence type="ECO:0000256" key="4">
    <source>
        <dbReference type="SAM" id="Coils"/>
    </source>
</evidence>
<gene>
    <name evidence="6" type="ORF">jhhlp_007234</name>
</gene>
<feature type="region of interest" description="Disordered" evidence="5">
    <location>
        <begin position="761"/>
        <end position="785"/>
    </location>
</feature>
<evidence type="ECO:0000313" key="6">
    <source>
        <dbReference type="EMBL" id="PKS06486.1"/>
    </source>
</evidence>
<dbReference type="GO" id="GO:0003677">
    <property type="term" value="F:DNA binding"/>
    <property type="evidence" value="ECO:0007669"/>
    <property type="project" value="InterPro"/>
</dbReference>
<dbReference type="PANTHER" id="PTHR13213:SF2">
    <property type="entry name" value="MYB-BINDING PROTEIN 1A"/>
    <property type="match status" value="1"/>
</dbReference>
<reference evidence="6 7" key="1">
    <citation type="journal article" date="2017" name="G3 (Bethesda)">
        <title>First Draft Genome Sequence of the Pathogenic Fungus Lomentospora prolificans (Formerly Scedosporium prolificans).</title>
        <authorList>
            <person name="Luo R."/>
            <person name="Zimin A."/>
            <person name="Workman R."/>
            <person name="Fan Y."/>
            <person name="Pertea G."/>
            <person name="Grossman N."/>
            <person name="Wear M.P."/>
            <person name="Jia B."/>
            <person name="Miller H."/>
            <person name="Casadevall A."/>
            <person name="Timp W."/>
            <person name="Zhang S.X."/>
            <person name="Salzberg S.L."/>
        </authorList>
    </citation>
    <scope>NUCLEOTIDE SEQUENCE [LARGE SCALE GENOMIC DNA]</scope>
    <source>
        <strain evidence="6 7">JHH-5317</strain>
    </source>
</reference>
<dbReference type="AlphaFoldDB" id="A0A2N3N224"/>
<dbReference type="EMBL" id="NLAX01001034">
    <property type="protein sequence ID" value="PKS06486.1"/>
    <property type="molecule type" value="Genomic_DNA"/>
</dbReference>
<feature type="region of interest" description="Disordered" evidence="5">
    <location>
        <begin position="1"/>
        <end position="27"/>
    </location>
</feature>
<evidence type="ECO:0000256" key="5">
    <source>
        <dbReference type="SAM" id="MobiDB-lite"/>
    </source>
</evidence>
<evidence type="ECO:0000256" key="3">
    <source>
        <dbReference type="ARBA" id="ARBA00023242"/>
    </source>
</evidence>
<comment type="caution">
    <text evidence="6">The sequence shown here is derived from an EMBL/GenBank/DDBJ whole genome shotgun (WGS) entry which is preliminary data.</text>
</comment>
<dbReference type="STRING" id="41688.A0A2N3N224"/>
<keyword evidence="3" id="KW-0539">Nucleus</keyword>
<dbReference type="SUPFAM" id="SSF48371">
    <property type="entry name" value="ARM repeat"/>
    <property type="match status" value="1"/>
</dbReference>
<dbReference type="FunCoup" id="A0A2N3N224">
    <property type="interactions" value="322"/>
</dbReference>
<comment type="subcellular location">
    <subcellularLocation>
        <location evidence="1">Nucleus</location>
    </subcellularLocation>
</comment>
<protein>
    <recommendedName>
        <fullName evidence="8">DNA polymerase V</fullName>
    </recommendedName>
</protein>
<name>A0A2N3N224_9PEZI</name>
<dbReference type="GO" id="GO:0005730">
    <property type="term" value="C:nucleolus"/>
    <property type="evidence" value="ECO:0007669"/>
    <property type="project" value="InterPro"/>
</dbReference>
<evidence type="ECO:0008006" key="8">
    <source>
        <dbReference type="Google" id="ProtNLM"/>
    </source>
</evidence>
<organism evidence="6 7">
    <name type="scientific">Lomentospora prolificans</name>
    <dbReference type="NCBI Taxonomy" id="41688"/>
    <lineage>
        <taxon>Eukaryota</taxon>
        <taxon>Fungi</taxon>
        <taxon>Dikarya</taxon>
        <taxon>Ascomycota</taxon>
        <taxon>Pezizomycotina</taxon>
        <taxon>Sordariomycetes</taxon>
        <taxon>Hypocreomycetidae</taxon>
        <taxon>Microascales</taxon>
        <taxon>Microascaceae</taxon>
        <taxon>Lomentospora</taxon>
    </lineage>
</organism>
<dbReference type="InterPro" id="IPR016024">
    <property type="entry name" value="ARM-type_fold"/>
</dbReference>
<accession>A0A2N3N224</accession>
<feature type="compositionally biased region" description="Acidic residues" evidence="5">
    <location>
        <begin position="726"/>
        <end position="744"/>
    </location>
</feature>
<comment type="similarity">
    <text evidence="2">Belongs to the MYBBP1A family.</text>
</comment>
<sequence length="985" mass="109340">MAKKRAPSGEEPSQAPTKRFKRAKNPRDDMYKALESFTNFPSQPDWEDHQTEQNLYKALSHRIRDLQVKAATLVSKALVGQADTEEPTEPSISEEEFKRHLEIYLFPALTKGDTVSREGTFRVISKILSALLGDRNLTSTLYPSLTFDEFLSMLIRFTPLDEPAVKDDQALGRLLGLRCFVQQEVLERDTERWKKLLPMLLDLASKNIELRLACGAIVADAVGKLSKGQATWTITTVSETPLAKMAEGLAIWIAALQHHPDLKSDTWKKPVSARSAPNVLSLLKESATQVLNENSGPVNNGKATWSAPLHFVWVKLAKYFGNLGSTGQKDLASIWTPVVEDYLFSKNATDLQKARGFSIFQRMLIEVATDRVLVSTIFSRNLMSCLQNHASRKDRHLHGIAVETLSVIAELASAKPKSVVPILSNLLGHNGSYEFDQRTNTKTVEQVLKPTEPSDMTQVLELLEAPFAKSSSGQEKLSAIGNAYIRYLHNLASTGSSIQALQKLSTLAFGSSKATSKYGLTDSAKANCLTQLESALAKAGKTAENFDLLCQLVVGVKPKHIELDDEIIEQQKAAVETLGMILHDPKFVLFGDRQLTNSLAAAYAMPLFMVYSRVPGAETQLIAINSLSETCENKGEDAGLQLVILYILLPLMYRPSSLGRQVSKHIFEAIGPRLDAGTMRMLLERLEFTEDRSGFAELAEFIDAPEGSDDEEDEADEGSESRKDEADSDEDEEESGDESEGSADIDQAELLKALGSHLLEANGKKDAEGEEDDDDDSESEPDMSDSEMMAMNDQLVAAFDHISGQGANEAHEAKKAMAAVVQFKNRILDLVEAYLQQQPRNTQVTFALLPYLVRLANQTKSSDIRARVTDVLSRYRKRFLKDRKQWLEDGKRKKQIPDYITCLEEVHKEVGFRDSQMFAKAASAACLTIAAAIVAADQQKLGELNKMHAKLEKELTSEKEKRKRIHKSFFQTWQAYQLSVSSGAE</sequence>
<dbReference type="InterPro" id="IPR007015">
    <property type="entry name" value="DNA_pol_V/MYBBP1A"/>
</dbReference>
<dbReference type="OrthoDB" id="342531at2759"/>
<dbReference type="InParanoid" id="A0A2N3N224"/>
<dbReference type="PANTHER" id="PTHR13213">
    <property type="entry name" value="MYB-BINDING PROTEIN 1A FAMILY MEMBER"/>
    <property type="match status" value="1"/>
</dbReference>
<dbReference type="Proteomes" id="UP000233524">
    <property type="component" value="Unassembled WGS sequence"/>
</dbReference>
<dbReference type="Pfam" id="PF04931">
    <property type="entry name" value="DNA_pol_phi"/>
    <property type="match status" value="1"/>
</dbReference>
<evidence type="ECO:0000313" key="7">
    <source>
        <dbReference type="Proteomes" id="UP000233524"/>
    </source>
</evidence>